<dbReference type="Pfam" id="PF00656">
    <property type="entry name" value="Peptidase_C14"/>
    <property type="match status" value="1"/>
</dbReference>
<dbReference type="GO" id="GO:0004197">
    <property type="term" value="F:cysteine-type endopeptidase activity"/>
    <property type="evidence" value="ECO:0007669"/>
    <property type="project" value="InterPro"/>
</dbReference>
<dbReference type="PANTHER" id="PTHR48104:SF30">
    <property type="entry name" value="METACASPASE-1"/>
    <property type="match status" value="1"/>
</dbReference>
<accession>A0A371CRL7</accession>
<evidence type="ECO:0000313" key="5">
    <source>
        <dbReference type="Proteomes" id="UP000256964"/>
    </source>
</evidence>
<protein>
    <recommendedName>
        <fullName evidence="3">Peptidase C14 caspase domain-containing protein</fullName>
    </recommendedName>
</protein>
<feature type="region of interest" description="Disordered" evidence="2">
    <location>
        <begin position="258"/>
        <end position="289"/>
    </location>
</feature>
<dbReference type="OrthoDB" id="3223806at2759"/>
<organism evidence="4 5">
    <name type="scientific">Lentinus brumalis</name>
    <dbReference type="NCBI Taxonomy" id="2498619"/>
    <lineage>
        <taxon>Eukaryota</taxon>
        <taxon>Fungi</taxon>
        <taxon>Dikarya</taxon>
        <taxon>Basidiomycota</taxon>
        <taxon>Agaricomycotina</taxon>
        <taxon>Agaricomycetes</taxon>
        <taxon>Polyporales</taxon>
        <taxon>Polyporaceae</taxon>
        <taxon>Lentinus</taxon>
    </lineage>
</organism>
<sequence length="420" mass="47110">MNVLIDLQGLLMRMLDSLYPDLAATLQAIEIDIPDMSKLLRRLTQPSSTLHAPAESRREPTKKALIIGINYVAHEKEEMKLRGAHDDARGWMKLCIETYGFPESDITLMLDDDSVTAELRPTRANILHQINEFVEGVQPGDHLVFFYSGHSGQVESKSMNEDDGLDEVLMPLDNEGVSPQSADKLILDDELRRLLVDPLPVGSTLTAIFDSCHSGTLLDLDHYLCNNIWFPFMSRGKRQARSRCMAVSRRNGLNVQHVPIPQADGKDNGESVIRAPSSPLPSSKPFPSRRTTLERAQSFASVVGDMTATGFLELVRFSSPEEMVNLCNGFDCKNSDEPKARAFSFSACRDPEETFDGPRGRSMTKTMIEVLEKNPHPTYRELLHHVGHKLYGVRRIIQEKNNKNMQKRKQGKNSGTCYGV</sequence>
<dbReference type="Gene3D" id="3.40.50.12660">
    <property type="match status" value="1"/>
</dbReference>
<dbReference type="InterPro" id="IPR050452">
    <property type="entry name" value="Metacaspase"/>
</dbReference>
<dbReference type="GO" id="GO:0006508">
    <property type="term" value="P:proteolysis"/>
    <property type="evidence" value="ECO:0007669"/>
    <property type="project" value="InterPro"/>
</dbReference>
<evidence type="ECO:0000259" key="3">
    <source>
        <dbReference type="Pfam" id="PF00656"/>
    </source>
</evidence>
<dbReference type="EMBL" id="KZ857474">
    <property type="protein sequence ID" value="RDX42923.1"/>
    <property type="molecule type" value="Genomic_DNA"/>
</dbReference>
<keyword evidence="5" id="KW-1185">Reference proteome</keyword>
<comment type="similarity">
    <text evidence="1">Belongs to the peptidase C14B family.</text>
</comment>
<dbReference type="PANTHER" id="PTHR48104">
    <property type="entry name" value="METACASPASE-4"/>
    <property type="match status" value="1"/>
</dbReference>
<dbReference type="InterPro" id="IPR011600">
    <property type="entry name" value="Pept_C14_caspase"/>
</dbReference>
<proteinExistence type="inferred from homology"/>
<evidence type="ECO:0000256" key="2">
    <source>
        <dbReference type="SAM" id="MobiDB-lite"/>
    </source>
</evidence>
<reference evidence="4 5" key="1">
    <citation type="journal article" date="2018" name="Biotechnol. Biofuels">
        <title>Integrative visual omics of the white-rot fungus Polyporus brumalis exposes the biotechnological potential of its oxidative enzymes for delignifying raw plant biomass.</title>
        <authorList>
            <person name="Miyauchi S."/>
            <person name="Rancon A."/>
            <person name="Drula E."/>
            <person name="Hage H."/>
            <person name="Chaduli D."/>
            <person name="Favel A."/>
            <person name="Grisel S."/>
            <person name="Henrissat B."/>
            <person name="Herpoel-Gimbert I."/>
            <person name="Ruiz-Duenas F.J."/>
            <person name="Chevret D."/>
            <person name="Hainaut M."/>
            <person name="Lin J."/>
            <person name="Wang M."/>
            <person name="Pangilinan J."/>
            <person name="Lipzen A."/>
            <person name="Lesage-Meessen L."/>
            <person name="Navarro D."/>
            <person name="Riley R."/>
            <person name="Grigoriev I.V."/>
            <person name="Zhou S."/>
            <person name="Raouche S."/>
            <person name="Rosso M.N."/>
        </authorList>
    </citation>
    <scope>NUCLEOTIDE SEQUENCE [LARGE SCALE GENOMIC DNA]</scope>
    <source>
        <strain evidence="4 5">BRFM 1820</strain>
    </source>
</reference>
<dbReference type="Proteomes" id="UP000256964">
    <property type="component" value="Unassembled WGS sequence"/>
</dbReference>
<dbReference type="GO" id="GO:0005737">
    <property type="term" value="C:cytoplasm"/>
    <property type="evidence" value="ECO:0007669"/>
    <property type="project" value="TreeGrafter"/>
</dbReference>
<name>A0A371CRL7_9APHY</name>
<dbReference type="AlphaFoldDB" id="A0A371CRL7"/>
<evidence type="ECO:0000313" key="4">
    <source>
        <dbReference type="EMBL" id="RDX42923.1"/>
    </source>
</evidence>
<gene>
    <name evidence="4" type="ORF">OH76DRAFT_1257120</name>
</gene>
<evidence type="ECO:0000256" key="1">
    <source>
        <dbReference type="ARBA" id="ARBA00009005"/>
    </source>
</evidence>
<feature type="domain" description="Peptidase C14 caspase" evidence="3">
    <location>
        <begin position="62"/>
        <end position="398"/>
    </location>
</feature>